<organism evidence="4 5">
    <name type="scientific">Paraburkholderia humisilvae</name>
    <dbReference type="NCBI Taxonomy" id="627669"/>
    <lineage>
        <taxon>Bacteria</taxon>
        <taxon>Pseudomonadati</taxon>
        <taxon>Pseudomonadota</taxon>
        <taxon>Betaproteobacteria</taxon>
        <taxon>Burkholderiales</taxon>
        <taxon>Burkholderiaceae</taxon>
        <taxon>Paraburkholderia</taxon>
    </lineage>
</organism>
<dbReference type="Pfam" id="PF01609">
    <property type="entry name" value="DDE_Tnp_1"/>
    <property type="match status" value="1"/>
</dbReference>
<dbReference type="GO" id="GO:0004803">
    <property type="term" value="F:transposase activity"/>
    <property type="evidence" value="ECO:0007669"/>
    <property type="project" value="InterPro"/>
</dbReference>
<keyword evidence="5" id="KW-1185">Reference proteome</keyword>
<dbReference type="PANTHER" id="PTHR30007:SF0">
    <property type="entry name" value="TRANSPOSASE"/>
    <property type="match status" value="1"/>
</dbReference>
<gene>
    <name evidence="4" type="ORF">LMG29542_07882</name>
</gene>
<dbReference type="GO" id="GO:0006313">
    <property type="term" value="P:DNA transposition"/>
    <property type="evidence" value="ECO:0007669"/>
    <property type="project" value="InterPro"/>
</dbReference>
<feature type="domain" description="Transposase IS4-like" evidence="2">
    <location>
        <begin position="100"/>
        <end position="244"/>
    </location>
</feature>
<reference evidence="4 5" key="1">
    <citation type="submission" date="2020-04" db="EMBL/GenBank/DDBJ databases">
        <authorList>
            <person name="De Canck E."/>
        </authorList>
    </citation>
    <scope>NUCLEOTIDE SEQUENCE [LARGE SCALE GENOMIC DNA]</scope>
    <source>
        <strain evidence="4 5">LMG 29542</strain>
    </source>
</reference>
<accession>A0A6J5FBB3</accession>
<evidence type="ECO:0000256" key="1">
    <source>
        <dbReference type="SAM" id="MobiDB-lite"/>
    </source>
</evidence>
<dbReference type="PANTHER" id="PTHR30007">
    <property type="entry name" value="PHP DOMAIN PROTEIN"/>
    <property type="match status" value="1"/>
</dbReference>
<dbReference type="GO" id="GO:0003677">
    <property type="term" value="F:DNA binding"/>
    <property type="evidence" value="ECO:0007669"/>
    <property type="project" value="InterPro"/>
</dbReference>
<dbReference type="Proteomes" id="UP000494363">
    <property type="component" value="Unassembled WGS sequence"/>
</dbReference>
<sequence length="299" mass="34188">MTKRKPYPTDVSDEEWSFAAPYLTLMNEEAPQRRYELREMFNALRWMARAGASWRMLPINFPSWEMVYQQTQLWLNAGCFEAMVNDLRSVLRVAQQRQGQPSAVILDGRTLQFTCESGPRAGYDAHKRKRGSKVHMAVDTLGNLLAVHITPANEQERAQAAELARQVQHVTGQTVKLAFADQGYTGDTAAQAARDEGMELQIIKLPEPKKGFVLLARRWVVERSFDWLNRFRRLARDYESLARNPGRPALRRLRHAHACSCRTYYPRYLTRSRSRRADQAPAARGAGPTSASRCGRRHG</sequence>
<dbReference type="InterPro" id="IPR002559">
    <property type="entry name" value="Transposase_11"/>
</dbReference>
<proteinExistence type="predicted"/>
<dbReference type="AlphaFoldDB" id="A0A6J5FBB3"/>
<evidence type="ECO:0000259" key="2">
    <source>
        <dbReference type="Pfam" id="PF01609"/>
    </source>
</evidence>
<feature type="domain" description="Insertion element IS402-like" evidence="3">
    <location>
        <begin position="11"/>
        <end position="83"/>
    </location>
</feature>
<dbReference type="NCBIfam" id="NF033580">
    <property type="entry name" value="transpos_IS5_3"/>
    <property type="match status" value="1"/>
</dbReference>
<evidence type="ECO:0000313" key="4">
    <source>
        <dbReference type="EMBL" id="CAB3774505.1"/>
    </source>
</evidence>
<evidence type="ECO:0000259" key="3">
    <source>
        <dbReference type="Pfam" id="PF13340"/>
    </source>
</evidence>
<name>A0A6J5FBB3_9BURK</name>
<dbReference type="Pfam" id="PF13340">
    <property type="entry name" value="DUF4096"/>
    <property type="match status" value="1"/>
</dbReference>
<dbReference type="EMBL" id="CADIKH010000126">
    <property type="protein sequence ID" value="CAB3774505.1"/>
    <property type="molecule type" value="Genomic_DNA"/>
</dbReference>
<feature type="region of interest" description="Disordered" evidence="1">
    <location>
        <begin position="273"/>
        <end position="299"/>
    </location>
</feature>
<protein>
    <submittedName>
        <fullName evidence="4">Uncharacterized protein</fullName>
    </submittedName>
</protein>
<evidence type="ECO:0000313" key="5">
    <source>
        <dbReference type="Proteomes" id="UP000494363"/>
    </source>
</evidence>
<dbReference type="InterPro" id="IPR025161">
    <property type="entry name" value="IS402-like_dom"/>
</dbReference>